<dbReference type="SUPFAM" id="SSF56112">
    <property type="entry name" value="Protein kinase-like (PK-like)"/>
    <property type="match status" value="1"/>
</dbReference>
<reference evidence="2 3" key="1">
    <citation type="journal article" date="2016" name="Genome Biol. Evol.">
        <title>Divergent and convergent evolution of fungal pathogenicity.</title>
        <authorList>
            <person name="Shang Y."/>
            <person name="Xiao G."/>
            <person name="Zheng P."/>
            <person name="Cen K."/>
            <person name="Zhan S."/>
            <person name="Wang C."/>
        </authorList>
    </citation>
    <scope>NUCLEOTIDE SEQUENCE [LARGE SCALE GENOMIC DNA]</scope>
    <source>
        <strain evidence="2 3">ARSEF 2679</strain>
    </source>
</reference>
<dbReference type="STRING" id="1081104.A0A167VTZ7"/>
<dbReference type="Pfam" id="PF01636">
    <property type="entry name" value="APH"/>
    <property type="match status" value="1"/>
</dbReference>
<dbReference type="InterPro" id="IPR011009">
    <property type="entry name" value="Kinase-like_dom_sf"/>
</dbReference>
<sequence length="319" mass="35849">MASQYFVYSLNDSIESFFHDFTDATRQECDHLAQRLVGPPLEPVPIQGHFSYTVAAGDPENRKIVQFRAGVSKLDMDTMRLAKQAHPRLVPTCTEHGTIGLSRPLSVYEMDIVRGSTCTTTRELDPRKTVGSLAGYFAESWIKRQPMHSPGDVQREYAENLRLLRASLPARFSKVVGQAHSQLWMLFSPSYPSALVHDDLTGLNMLVGDDGRITGVVDWADARVLPFGKSLYALENALGSMGPKGWHYSDDRVVLEALFWQTFHRAIGDATQEEKDAIQASREIGILFQYGFIWEEGVRRPTREGDSTMRYLDAFLTDG</sequence>
<dbReference type="AlphaFoldDB" id="A0A167VTZ7"/>
<evidence type="ECO:0000313" key="3">
    <source>
        <dbReference type="Proteomes" id="UP000076744"/>
    </source>
</evidence>
<accession>A0A167VTZ7</accession>
<dbReference type="GeneID" id="30021146"/>
<proteinExistence type="predicted"/>
<organism evidence="2 3">
    <name type="scientific">Cordyceps fumosorosea (strain ARSEF 2679)</name>
    <name type="common">Isaria fumosorosea</name>
    <dbReference type="NCBI Taxonomy" id="1081104"/>
    <lineage>
        <taxon>Eukaryota</taxon>
        <taxon>Fungi</taxon>
        <taxon>Dikarya</taxon>
        <taxon>Ascomycota</taxon>
        <taxon>Pezizomycotina</taxon>
        <taxon>Sordariomycetes</taxon>
        <taxon>Hypocreomycetidae</taxon>
        <taxon>Hypocreales</taxon>
        <taxon>Cordycipitaceae</taxon>
        <taxon>Cordyceps</taxon>
    </lineage>
</organism>
<dbReference type="Proteomes" id="UP000076744">
    <property type="component" value="Unassembled WGS sequence"/>
</dbReference>
<feature type="domain" description="Aminoglycoside phosphotransferase" evidence="1">
    <location>
        <begin position="154"/>
        <end position="224"/>
    </location>
</feature>
<gene>
    <name evidence="2" type="ORF">ISF_04854</name>
</gene>
<dbReference type="OrthoDB" id="5598852at2759"/>
<dbReference type="RefSeq" id="XP_018704185.1">
    <property type="nucleotide sequence ID" value="XM_018848459.1"/>
</dbReference>
<keyword evidence="3" id="KW-1185">Reference proteome</keyword>
<dbReference type="GO" id="GO:0016301">
    <property type="term" value="F:kinase activity"/>
    <property type="evidence" value="ECO:0007669"/>
    <property type="project" value="UniProtKB-KW"/>
</dbReference>
<comment type="caution">
    <text evidence="2">The sequence shown here is derived from an EMBL/GenBank/DDBJ whole genome shotgun (WGS) entry which is preliminary data.</text>
</comment>
<dbReference type="Gene3D" id="3.90.1200.10">
    <property type="match status" value="1"/>
</dbReference>
<keyword evidence="2" id="KW-0418">Kinase</keyword>
<keyword evidence="2" id="KW-0808">Transferase</keyword>
<dbReference type="EMBL" id="AZHB01000011">
    <property type="protein sequence ID" value="OAA62978.1"/>
    <property type="molecule type" value="Genomic_DNA"/>
</dbReference>
<evidence type="ECO:0000313" key="2">
    <source>
        <dbReference type="EMBL" id="OAA62978.1"/>
    </source>
</evidence>
<dbReference type="InterPro" id="IPR002575">
    <property type="entry name" value="Aminoglycoside_PTrfase"/>
</dbReference>
<evidence type="ECO:0000259" key="1">
    <source>
        <dbReference type="Pfam" id="PF01636"/>
    </source>
</evidence>
<name>A0A167VTZ7_CORFA</name>
<protein>
    <submittedName>
        <fullName evidence="2">Protein kinase-like domain protein</fullName>
    </submittedName>
</protein>